<evidence type="ECO:0000256" key="4">
    <source>
        <dbReference type="ARBA" id="ARBA00022840"/>
    </source>
</evidence>
<keyword evidence="6" id="KW-0812">Transmembrane</keyword>
<organism evidence="8 9">
    <name type="scientific">Actinomadura bangladeshensis</name>
    <dbReference type="NCBI Taxonomy" id="453573"/>
    <lineage>
        <taxon>Bacteria</taxon>
        <taxon>Bacillati</taxon>
        <taxon>Actinomycetota</taxon>
        <taxon>Actinomycetes</taxon>
        <taxon>Streptosporangiales</taxon>
        <taxon>Thermomonosporaceae</taxon>
        <taxon>Actinomadura</taxon>
    </lineage>
</organism>
<dbReference type="Gene3D" id="1.10.510.10">
    <property type="entry name" value="Transferase(Phosphotransferase) domain 1"/>
    <property type="match status" value="1"/>
</dbReference>
<feature type="compositionally biased region" description="Low complexity" evidence="5">
    <location>
        <begin position="315"/>
        <end position="334"/>
    </location>
</feature>
<evidence type="ECO:0000313" key="9">
    <source>
        <dbReference type="Proteomes" id="UP000475532"/>
    </source>
</evidence>
<protein>
    <submittedName>
        <fullName evidence="8">Protein kinase</fullName>
    </submittedName>
</protein>
<feature type="transmembrane region" description="Helical" evidence="6">
    <location>
        <begin position="281"/>
        <end position="302"/>
    </location>
</feature>
<dbReference type="GO" id="GO:0004674">
    <property type="term" value="F:protein serine/threonine kinase activity"/>
    <property type="evidence" value="ECO:0007669"/>
    <property type="project" value="TreeGrafter"/>
</dbReference>
<accession>A0A6L9QEZ8</accession>
<keyword evidence="4" id="KW-0067">ATP-binding</keyword>
<evidence type="ECO:0000256" key="5">
    <source>
        <dbReference type="SAM" id="MobiDB-lite"/>
    </source>
</evidence>
<dbReference type="PANTHER" id="PTHR43289">
    <property type="entry name" value="MITOGEN-ACTIVATED PROTEIN KINASE KINASE KINASE 20-RELATED"/>
    <property type="match status" value="1"/>
</dbReference>
<evidence type="ECO:0000256" key="2">
    <source>
        <dbReference type="ARBA" id="ARBA00022741"/>
    </source>
</evidence>
<sequence length="426" mass="45212">MESGLRLTERYRLVERLDGGGTMEVWRARDELLDRPVAVKLLTPARAGLHPAFQQGVNRAAGLSHPVLETIFDSDQTRDASGRLTSYLVTEFLDGTTLADRLRRGPLTAYETAEVCGQVASALDLAHTAGAVHGDLRPGKVMLLPDEVRLVDTGIGGIVRSARTPEAAMPTTEPGATVDIRALGALISACVTPGASEELSVLVARCLSQEPPSARQVADLLTRDDAPPNHFFTAPAPLAAPRRTKTLRPPSRRPDALHSPPRLTKGPRPSLRRHASRRLRLAVLALVVAVPVSAAAAILASAPRTPVSVSPPLPADAAAPSAPSATAAPGRSPAVEPAGMRVRGALGRLRPIVSRGYASGEIRSDVAIDLTNVITNLENDLTADRNVDVGSRVAQLHDKIDTRRRERALTPGLADELNRVLATIRA</sequence>
<keyword evidence="3 8" id="KW-0418">Kinase</keyword>
<evidence type="ECO:0000313" key="8">
    <source>
        <dbReference type="EMBL" id="NEA24030.1"/>
    </source>
</evidence>
<keyword evidence="6" id="KW-0472">Membrane</keyword>
<dbReference type="GO" id="GO:0005524">
    <property type="term" value="F:ATP binding"/>
    <property type="evidence" value="ECO:0007669"/>
    <property type="project" value="UniProtKB-KW"/>
</dbReference>
<evidence type="ECO:0000259" key="7">
    <source>
        <dbReference type="PROSITE" id="PS50011"/>
    </source>
</evidence>
<comment type="caution">
    <text evidence="8">The sequence shown here is derived from an EMBL/GenBank/DDBJ whole genome shotgun (WGS) entry which is preliminary data.</text>
</comment>
<feature type="region of interest" description="Disordered" evidence="5">
    <location>
        <begin position="225"/>
        <end position="274"/>
    </location>
</feature>
<dbReference type="InterPro" id="IPR000719">
    <property type="entry name" value="Prot_kinase_dom"/>
</dbReference>
<name>A0A6L9QEZ8_9ACTN</name>
<dbReference type="PANTHER" id="PTHR43289:SF30">
    <property type="entry name" value="NON-SPECIFIC SERINE_THREONINE PROTEIN KINASE"/>
    <property type="match status" value="1"/>
</dbReference>
<proteinExistence type="predicted"/>
<evidence type="ECO:0000256" key="1">
    <source>
        <dbReference type="ARBA" id="ARBA00022679"/>
    </source>
</evidence>
<dbReference type="Pfam" id="PF00069">
    <property type="entry name" value="Pkinase"/>
    <property type="match status" value="1"/>
</dbReference>
<feature type="region of interest" description="Disordered" evidence="5">
    <location>
        <begin position="303"/>
        <end position="336"/>
    </location>
</feature>
<dbReference type="AlphaFoldDB" id="A0A6L9QEZ8"/>
<dbReference type="SUPFAM" id="SSF56112">
    <property type="entry name" value="Protein kinase-like (PK-like)"/>
    <property type="match status" value="1"/>
</dbReference>
<dbReference type="Proteomes" id="UP000475532">
    <property type="component" value="Unassembled WGS sequence"/>
</dbReference>
<reference evidence="8 9" key="1">
    <citation type="submission" date="2020-01" db="EMBL/GenBank/DDBJ databases">
        <title>Insect and environment-associated Actinomycetes.</title>
        <authorList>
            <person name="Currrie C."/>
            <person name="Chevrette M."/>
            <person name="Carlson C."/>
            <person name="Stubbendieck R."/>
            <person name="Wendt-Pienkowski E."/>
        </authorList>
    </citation>
    <scope>NUCLEOTIDE SEQUENCE [LARGE SCALE GENOMIC DNA]</scope>
    <source>
        <strain evidence="8 9">SID10258</strain>
    </source>
</reference>
<dbReference type="Gene3D" id="3.30.200.20">
    <property type="entry name" value="Phosphorylase Kinase, domain 1"/>
    <property type="match status" value="1"/>
</dbReference>
<evidence type="ECO:0000256" key="6">
    <source>
        <dbReference type="SAM" id="Phobius"/>
    </source>
</evidence>
<dbReference type="InterPro" id="IPR011009">
    <property type="entry name" value="Kinase-like_dom_sf"/>
</dbReference>
<dbReference type="EMBL" id="JAAGLI010000391">
    <property type="protein sequence ID" value="NEA24030.1"/>
    <property type="molecule type" value="Genomic_DNA"/>
</dbReference>
<dbReference type="PROSITE" id="PS50011">
    <property type="entry name" value="PROTEIN_KINASE_DOM"/>
    <property type="match status" value="1"/>
</dbReference>
<dbReference type="RefSeq" id="WP_163056943.1">
    <property type="nucleotide sequence ID" value="NZ_JAAGLI010000391.1"/>
</dbReference>
<keyword evidence="6" id="KW-1133">Transmembrane helix</keyword>
<keyword evidence="1" id="KW-0808">Transferase</keyword>
<evidence type="ECO:0000256" key="3">
    <source>
        <dbReference type="ARBA" id="ARBA00022777"/>
    </source>
</evidence>
<feature type="domain" description="Protein kinase" evidence="7">
    <location>
        <begin position="11"/>
        <end position="271"/>
    </location>
</feature>
<keyword evidence="2" id="KW-0547">Nucleotide-binding</keyword>
<dbReference type="SMART" id="SM00220">
    <property type="entry name" value="S_TKc"/>
    <property type="match status" value="1"/>
</dbReference>
<gene>
    <name evidence="8" type="ORF">G3I70_16265</name>
</gene>